<comment type="caution">
    <text evidence="1">The sequence shown here is derived from an EMBL/GenBank/DDBJ whole genome shotgun (WGS) entry which is preliminary data.</text>
</comment>
<evidence type="ECO:0000313" key="1">
    <source>
        <dbReference type="EMBL" id="TRO79662.1"/>
    </source>
</evidence>
<sequence>MNKTALLQQIIARLAHDLELLLAAAKSAHAAATHAENIPDNKYATLALEASYLAQGQANRASEIRRALDAFKQLNGRPSADGTVRLGALVVLEDEEGATKVFFIGPVEGGLKITHEEREVLVITPASPLGRELLGKTIGEGVKSGSSEYEILRIV</sequence>
<dbReference type="Gene3D" id="3.10.50.30">
    <property type="entry name" value="Transcription elongation factor, GreA/GreB, C-terminal domain"/>
    <property type="match status" value="1"/>
</dbReference>
<dbReference type="SUPFAM" id="SSF54534">
    <property type="entry name" value="FKBP-like"/>
    <property type="match status" value="1"/>
</dbReference>
<protein>
    <submittedName>
        <fullName evidence="1">GreA/GreB family elongation factor</fullName>
    </submittedName>
</protein>
<dbReference type="AlphaFoldDB" id="A0A550J968"/>
<proteinExistence type="predicted"/>
<gene>
    <name evidence="1" type="ORF">FL622_12170</name>
</gene>
<dbReference type="Proteomes" id="UP000317155">
    <property type="component" value="Unassembled WGS sequence"/>
</dbReference>
<accession>A0A550J968</accession>
<dbReference type="GO" id="GO:0003746">
    <property type="term" value="F:translation elongation factor activity"/>
    <property type="evidence" value="ECO:0007669"/>
    <property type="project" value="UniProtKB-KW"/>
</dbReference>
<keyword evidence="2" id="KW-1185">Reference proteome</keyword>
<dbReference type="GO" id="GO:0003677">
    <property type="term" value="F:DNA binding"/>
    <property type="evidence" value="ECO:0007669"/>
    <property type="project" value="InterPro"/>
</dbReference>
<organism evidence="1 2">
    <name type="scientific">Trichloromonas acetexigens</name>
    <dbReference type="NCBI Taxonomy" id="38815"/>
    <lineage>
        <taxon>Bacteria</taxon>
        <taxon>Pseudomonadati</taxon>
        <taxon>Thermodesulfobacteriota</taxon>
        <taxon>Desulfuromonadia</taxon>
        <taxon>Desulfuromonadales</taxon>
        <taxon>Trichloromonadaceae</taxon>
        <taxon>Trichloromonas</taxon>
    </lineage>
</organism>
<keyword evidence="1" id="KW-0648">Protein biosynthesis</keyword>
<dbReference type="OrthoDB" id="5293337at2"/>
<evidence type="ECO:0000313" key="2">
    <source>
        <dbReference type="Proteomes" id="UP000317155"/>
    </source>
</evidence>
<dbReference type="RefSeq" id="WP_092058685.1">
    <property type="nucleotide sequence ID" value="NZ_FOJJ01000041.1"/>
</dbReference>
<keyword evidence="1" id="KW-0251">Elongation factor</keyword>
<dbReference type="EMBL" id="VJVV01000009">
    <property type="protein sequence ID" value="TRO79662.1"/>
    <property type="molecule type" value="Genomic_DNA"/>
</dbReference>
<name>A0A550J968_9BACT</name>
<reference evidence="1 2" key="1">
    <citation type="submission" date="2019-07" db="EMBL/GenBank/DDBJ databases">
        <title>Insights of Desulfuromonas acetexigens electromicrobiology.</title>
        <authorList>
            <person name="Katuri K."/>
            <person name="Sapireddy V."/>
            <person name="Shaw D.R."/>
            <person name="Saikaly P."/>
        </authorList>
    </citation>
    <scope>NUCLEOTIDE SEQUENCE [LARGE SCALE GENOMIC DNA]</scope>
    <source>
        <strain evidence="1 2">2873</strain>
    </source>
</reference>
<dbReference type="InterPro" id="IPR036953">
    <property type="entry name" value="GreA/GreB_C_sf"/>
</dbReference>
<dbReference type="GO" id="GO:0032784">
    <property type="term" value="P:regulation of DNA-templated transcription elongation"/>
    <property type="evidence" value="ECO:0007669"/>
    <property type="project" value="InterPro"/>
</dbReference>